<feature type="active site" description="Nucleophile" evidence="6">
    <location>
        <position position="13"/>
    </location>
</feature>
<proteinExistence type="inferred from homology"/>
<reference evidence="9 10" key="1">
    <citation type="submission" date="2020-01" db="EMBL/GenBank/DDBJ databases">
        <title>Complete and circular genome sequences of six lactobacillus isolates from horses.</title>
        <authorList>
            <person name="Hassan H.M."/>
        </authorList>
    </citation>
    <scope>NUCLEOTIDE SEQUENCE [LARGE SCALE GENOMIC DNA]</scope>
    <source>
        <strain evidence="9 10">1A</strain>
    </source>
</reference>
<evidence type="ECO:0000256" key="6">
    <source>
        <dbReference type="PIRSR" id="PIRSR617867-1"/>
    </source>
</evidence>
<dbReference type="SMART" id="SM00226">
    <property type="entry name" value="LMWPc"/>
    <property type="match status" value="1"/>
</dbReference>
<dbReference type="CDD" id="cd16343">
    <property type="entry name" value="LMWPTP"/>
    <property type="match status" value="1"/>
</dbReference>
<gene>
    <name evidence="9" type="ORF">GTO87_01250</name>
</gene>
<evidence type="ECO:0000256" key="4">
    <source>
        <dbReference type="ARBA" id="ARBA00022912"/>
    </source>
</evidence>
<accession>A0A7H9EIA6</accession>
<dbReference type="AlphaFoldDB" id="A0A7H9EIA6"/>
<dbReference type="EMBL" id="CP047418">
    <property type="protein sequence ID" value="QLL77371.1"/>
    <property type="molecule type" value="Genomic_DNA"/>
</dbReference>
<dbReference type="InterPro" id="IPR050438">
    <property type="entry name" value="LMW_PTPase"/>
</dbReference>
<dbReference type="PANTHER" id="PTHR11717">
    <property type="entry name" value="LOW MOLECULAR WEIGHT PROTEIN TYROSINE PHOSPHATASE"/>
    <property type="match status" value="1"/>
</dbReference>
<feature type="signal peptide" evidence="7">
    <location>
        <begin position="1"/>
        <end position="19"/>
    </location>
</feature>
<dbReference type="Proteomes" id="UP000510886">
    <property type="component" value="Chromosome"/>
</dbReference>
<evidence type="ECO:0000313" key="10">
    <source>
        <dbReference type="Proteomes" id="UP000510886"/>
    </source>
</evidence>
<keyword evidence="3" id="KW-0378">Hydrolase</keyword>
<dbReference type="Pfam" id="PF01451">
    <property type="entry name" value="LMWPc"/>
    <property type="match status" value="1"/>
</dbReference>
<dbReference type="RefSeq" id="WP_180849250.1">
    <property type="nucleotide sequence ID" value="NZ_CP047418.1"/>
</dbReference>
<comment type="similarity">
    <text evidence="1">Belongs to the low molecular weight phosphotyrosine protein phosphatase family.</text>
</comment>
<evidence type="ECO:0000259" key="8">
    <source>
        <dbReference type="SMART" id="SM00226"/>
    </source>
</evidence>
<dbReference type="InterPro" id="IPR036196">
    <property type="entry name" value="Ptyr_pPase_sf"/>
</dbReference>
<dbReference type="InterPro" id="IPR017867">
    <property type="entry name" value="Tyr_phospatase_low_mol_wt"/>
</dbReference>
<evidence type="ECO:0000256" key="2">
    <source>
        <dbReference type="ARBA" id="ARBA00013064"/>
    </source>
</evidence>
<feature type="active site" description="Nucleophile" evidence="6">
    <location>
        <position position="7"/>
    </location>
</feature>
<dbReference type="InterPro" id="IPR023485">
    <property type="entry name" value="Ptyr_pPase"/>
</dbReference>
<keyword evidence="4" id="KW-0904">Protein phosphatase</keyword>
<dbReference type="KEGG" id="lsw:GTO87_01250"/>
<feature type="active site" description="Proton donor" evidence="6">
    <location>
        <position position="124"/>
    </location>
</feature>
<evidence type="ECO:0000256" key="1">
    <source>
        <dbReference type="ARBA" id="ARBA00011063"/>
    </source>
</evidence>
<feature type="domain" description="Phosphotyrosine protein phosphatase I" evidence="8">
    <location>
        <begin position="1"/>
        <end position="148"/>
    </location>
</feature>
<protein>
    <recommendedName>
        <fullName evidence="2">protein-tyrosine-phosphatase</fullName>
        <ecNumber evidence="2">3.1.3.48</ecNumber>
    </recommendedName>
</protein>
<feature type="chain" id="PRO_5028926461" description="protein-tyrosine-phosphatase" evidence="7">
    <location>
        <begin position="20"/>
        <end position="154"/>
    </location>
</feature>
<sequence>MKILFVCLGNICRSPMAEAMFTAMVAQAGLANQVVVDSAATSNEEVGNSAHPGTKKILAQHGLSSQGLVSRQIATADFYESDYIICMDENNRWDLQRIAPADATAQIYQIFDIVPGQKGHEVADPWYTGNFIVTYQDLDQALPYWLDLITKQLA</sequence>
<comment type="catalytic activity">
    <reaction evidence="5">
        <text>O-phospho-L-tyrosyl-[protein] + H2O = L-tyrosyl-[protein] + phosphate</text>
        <dbReference type="Rhea" id="RHEA:10684"/>
        <dbReference type="Rhea" id="RHEA-COMP:10136"/>
        <dbReference type="Rhea" id="RHEA-COMP:20101"/>
        <dbReference type="ChEBI" id="CHEBI:15377"/>
        <dbReference type="ChEBI" id="CHEBI:43474"/>
        <dbReference type="ChEBI" id="CHEBI:46858"/>
        <dbReference type="ChEBI" id="CHEBI:61978"/>
        <dbReference type="EC" id="3.1.3.48"/>
    </reaction>
</comment>
<dbReference type="PANTHER" id="PTHR11717:SF7">
    <property type="entry name" value="LOW MOLECULAR WEIGHT PHOSPHOTYROSINE PROTEIN PHOSPHATASE"/>
    <property type="match status" value="1"/>
</dbReference>
<evidence type="ECO:0000256" key="7">
    <source>
        <dbReference type="SAM" id="SignalP"/>
    </source>
</evidence>
<evidence type="ECO:0000256" key="5">
    <source>
        <dbReference type="ARBA" id="ARBA00051722"/>
    </source>
</evidence>
<dbReference type="EC" id="3.1.3.48" evidence="2"/>
<name>A0A7H9EIA6_9LACO</name>
<organism evidence="9 10">
    <name type="scientific">Ligilactobacillus saerimneri</name>
    <dbReference type="NCBI Taxonomy" id="228229"/>
    <lineage>
        <taxon>Bacteria</taxon>
        <taxon>Bacillati</taxon>
        <taxon>Bacillota</taxon>
        <taxon>Bacilli</taxon>
        <taxon>Lactobacillales</taxon>
        <taxon>Lactobacillaceae</taxon>
        <taxon>Ligilactobacillus</taxon>
    </lineage>
</organism>
<dbReference type="Gene3D" id="3.40.50.2300">
    <property type="match status" value="1"/>
</dbReference>
<evidence type="ECO:0000256" key="3">
    <source>
        <dbReference type="ARBA" id="ARBA00022801"/>
    </source>
</evidence>
<dbReference type="GO" id="GO:0004725">
    <property type="term" value="F:protein tyrosine phosphatase activity"/>
    <property type="evidence" value="ECO:0007669"/>
    <property type="project" value="UniProtKB-EC"/>
</dbReference>
<evidence type="ECO:0000313" key="9">
    <source>
        <dbReference type="EMBL" id="QLL77371.1"/>
    </source>
</evidence>
<dbReference type="PRINTS" id="PR00719">
    <property type="entry name" value="LMWPTPASE"/>
</dbReference>
<keyword evidence="7" id="KW-0732">Signal</keyword>
<dbReference type="SUPFAM" id="SSF52788">
    <property type="entry name" value="Phosphotyrosine protein phosphatases I"/>
    <property type="match status" value="1"/>
</dbReference>